<dbReference type="Proteomes" id="UP000772434">
    <property type="component" value="Unassembled WGS sequence"/>
</dbReference>
<gene>
    <name evidence="2" type="ORF">BDP27DRAFT_1433621</name>
</gene>
<protein>
    <submittedName>
        <fullName evidence="2">Uncharacterized protein</fullName>
    </submittedName>
</protein>
<sequence>MTSSSPADLQTPEWVSGSFDNWPTPTSVSIRTPALSRSSAPSLTSAPSHKSRLNPYLPSLAVALNRTGS</sequence>
<organism evidence="2 3">
    <name type="scientific">Rhodocollybia butyracea</name>
    <dbReference type="NCBI Taxonomy" id="206335"/>
    <lineage>
        <taxon>Eukaryota</taxon>
        <taxon>Fungi</taxon>
        <taxon>Dikarya</taxon>
        <taxon>Basidiomycota</taxon>
        <taxon>Agaricomycotina</taxon>
        <taxon>Agaricomycetes</taxon>
        <taxon>Agaricomycetidae</taxon>
        <taxon>Agaricales</taxon>
        <taxon>Marasmiineae</taxon>
        <taxon>Omphalotaceae</taxon>
        <taxon>Rhodocollybia</taxon>
    </lineage>
</organism>
<feature type="compositionally biased region" description="Polar residues" evidence="1">
    <location>
        <begin position="18"/>
        <end position="48"/>
    </location>
</feature>
<name>A0A9P5P9F7_9AGAR</name>
<evidence type="ECO:0000313" key="2">
    <source>
        <dbReference type="EMBL" id="KAF9056724.1"/>
    </source>
</evidence>
<evidence type="ECO:0000313" key="3">
    <source>
        <dbReference type="Proteomes" id="UP000772434"/>
    </source>
</evidence>
<reference evidence="2" key="1">
    <citation type="submission" date="2020-11" db="EMBL/GenBank/DDBJ databases">
        <authorList>
            <consortium name="DOE Joint Genome Institute"/>
            <person name="Ahrendt S."/>
            <person name="Riley R."/>
            <person name="Andreopoulos W."/>
            <person name="Labutti K."/>
            <person name="Pangilinan J."/>
            <person name="Ruiz-Duenas F.J."/>
            <person name="Barrasa J.M."/>
            <person name="Sanchez-Garcia M."/>
            <person name="Camarero S."/>
            <person name="Miyauchi S."/>
            <person name="Serrano A."/>
            <person name="Linde D."/>
            <person name="Babiker R."/>
            <person name="Drula E."/>
            <person name="Ayuso-Fernandez I."/>
            <person name="Pacheco R."/>
            <person name="Padilla G."/>
            <person name="Ferreira P."/>
            <person name="Barriuso J."/>
            <person name="Kellner H."/>
            <person name="Castanera R."/>
            <person name="Alfaro M."/>
            <person name="Ramirez L."/>
            <person name="Pisabarro A.G."/>
            <person name="Kuo A."/>
            <person name="Tritt A."/>
            <person name="Lipzen A."/>
            <person name="He G."/>
            <person name="Yan M."/>
            <person name="Ng V."/>
            <person name="Cullen D."/>
            <person name="Martin F."/>
            <person name="Rosso M.-N."/>
            <person name="Henrissat B."/>
            <person name="Hibbett D."/>
            <person name="Martinez A.T."/>
            <person name="Grigoriev I.V."/>
        </authorList>
    </citation>
    <scope>NUCLEOTIDE SEQUENCE</scope>
    <source>
        <strain evidence="2">AH 40177</strain>
    </source>
</reference>
<dbReference type="EMBL" id="JADNRY010000437">
    <property type="protein sequence ID" value="KAF9056724.1"/>
    <property type="molecule type" value="Genomic_DNA"/>
</dbReference>
<keyword evidence="3" id="KW-1185">Reference proteome</keyword>
<feature type="region of interest" description="Disordered" evidence="1">
    <location>
        <begin position="1"/>
        <end position="53"/>
    </location>
</feature>
<comment type="caution">
    <text evidence="2">The sequence shown here is derived from an EMBL/GenBank/DDBJ whole genome shotgun (WGS) entry which is preliminary data.</text>
</comment>
<accession>A0A9P5P9F7</accession>
<dbReference type="AlphaFoldDB" id="A0A9P5P9F7"/>
<evidence type="ECO:0000256" key="1">
    <source>
        <dbReference type="SAM" id="MobiDB-lite"/>
    </source>
</evidence>
<proteinExistence type="predicted"/>